<dbReference type="Pfam" id="PF11188">
    <property type="entry name" value="DUF2975"/>
    <property type="match status" value="1"/>
</dbReference>
<dbReference type="InterPro" id="IPR021354">
    <property type="entry name" value="DUF2975"/>
</dbReference>
<dbReference type="AlphaFoldDB" id="A0A0B3SQP0"/>
<organism evidence="1 2">
    <name type="scientific">Mameliella alba</name>
    <dbReference type="NCBI Taxonomy" id="561184"/>
    <lineage>
        <taxon>Bacteria</taxon>
        <taxon>Pseudomonadati</taxon>
        <taxon>Pseudomonadota</taxon>
        <taxon>Alphaproteobacteria</taxon>
        <taxon>Rhodobacterales</taxon>
        <taxon>Roseobacteraceae</taxon>
        <taxon>Mameliella</taxon>
    </lineage>
</organism>
<comment type="caution">
    <text evidence="1">The sequence shown here is derived from an EMBL/GenBank/DDBJ whole genome shotgun (WGS) entry which is preliminary data.</text>
</comment>
<sequence length="180" mass="18740">MTYQLPRATRRAAQVLRGLSFIAMTVLLGLVAWVAVDPVFLVSHRADALGLDMGGRTLGLASRMALVAGAWIALGAVFYTLWHMSRLFACYAGDAALTPTAAHALRHIGLGFLAQAAVGLLGHPVETLLLTLGAPAGQRMVSLAVSSADLGFVLAGGMMLIVGLVTSQAVALRSENEGFV</sequence>
<dbReference type="RefSeq" id="WP_043142436.1">
    <property type="nucleotide sequence ID" value="NZ_AP022337.1"/>
</dbReference>
<keyword evidence="2" id="KW-1185">Reference proteome</keyword>
<dbReference type="Proteomes" id="UP000030960">
    <property type="component" value="Unassembled WGS sequence"/>
</dbReference>
<reference evidence="1 2" key="1">
    <citation type="submission" date="2014-10" db="EMBL/GenBank/DDBJ databases">
        <title>Genome sequence of Ponticoccus sp. strain UMTAT08 isolated from clonal culture of toxic dinoflagellate Alexandrium tamiyavanichii.</title>
        <authorList>
            <person name="Gan H.Y."/>
            <person name="Muhd D.-D."/>
            <person name="Mohd Noor M.E."/>
            <person name="Yeong Y.S."/>
            <person name="Usup G."/>
        </authorList>
    </citation>
    <scope>NUCLEOTIDE SEQUENCE [LARGE SCALE GENOMIC DNA]</scope>
    <source>
        <strain evidence="1 2">UMTAT08</strain>
    </source>
</reference>
<dbReference type="OrthoDB" id="7849390at2"/>
<proteinExistence type="predicted"/>
<dbReference type="EMBL" id="JSUQ01000010">
    <property type="protein sequence ID" value="KHQ52744.1"/>
    <property type="molecule type" value="Genomic_DNA"/>
</dbReference>
<accession>A0A0B3SQP0</accession>
<evidence type="ECO:0000313" key="2">
    <source>
        <dbReference type="Proteomes" id="UP000030960"/>
    </source>
</evidence>
<evidence type="ECO:0000313" key="1">
    <source>
        <dbReference type="EMBL" id="KHQ52744.1"/>
    </source>
</evidence>
<gene>
    <name evidence="1" type="ORF">OA50_02780</name>
</gene>
<protein>
    <submittedName>
        <fullName evidence="1">Uncharacterized protein</fullName>
    </submittedName>
</protein>
<dbReference type="STRING" id="561184.SAMN05216376_10869"/>
<name>A0A0B3SQP0_9RHOB</name>